<protein>
    <submittedName>
        <fullName evidence="5">Class I SAM-dependent methyltransferase</fullName>
    </submittedName>
</protein>
<evidence type="ECO:0000256" key="2">
    <source>
        <dbReference type="ARBA" id="ARBA00022679"/>
    </source>
</evidence>
<accession>A0ABZ2A483</accession>
<name>A0ABZ2A483_STRNV</name>
<dbReference type="Proteomes" id="UP001432209">
    <property type="component" value="Chromosome"/>
</dbReference>
<feature type="domain" description="Methyltransferase" evidence="4">
    <location>
        <begin position="40"/>
        <end position="134"/>
    </location>
</feature>
<keyword evidence="1 5" id="KW-0489">Methyltransferase</keyword>
<dbReference type="Pfam" id="PF13649">
    <property type="entry name" value="Methyltransf_25"/>
    <property type="match status" value="1"/>
</dbReference>
<feature type="region of interest" description="Disordered" evidence="3">
    <location>
        <begin position="229"/>
        <end position="249"/>
    </location>
</feature>
<evidence type="ECO:0000313" key="5">
    <source>
        <dbReference type="EMBL" id="WUX52253.1"/>
    </source>
</evidence>
<reference evidence="5" key="1">
    <citation type="submission" date="2022-10" db="EMBL/GenBank/DDBJ databases">
        <title>The complete genomes of actinobacterial strains from the NBC collection.</title>
        <authorList>
            <person name="Joergensen T.S."/>
            <person name="Alvarez Arevalo M."/>
            <person name="Sterndorff E.B."/>
            <person name="Faurdal D."/>
            <person name="Vuksanovic O."/>
            <person name="Mourched A.-S."/>
            <person name="Charusanti P."/>
            <person name="Shaw S."/>
            <person name="Blin K."/>
            <person name="Weber T."/>
        </authorList>
    </citation>
    <scope>NUCLEOTIDE SEQUENCE</scope>
    <source>
        <strain evidence="5">NBC_01432</strain>
    </source>
</reference>
<dbReference type="PANTHER" id="PTHR43861:SF1">
    <property type="entry name" value="TRANS-ACONITATE 2-METHYLTRANSFERASE"/>
    <property type="match status" value="1"/>
</dbReference>
<evidence type="ECO:0000256" key="1">
    <source>
        <dbReference type="ARBA" id="ARBA00022603"/>
    </source>
</evidence>
<evidence type="ECO:0000256" key="3">
    <source>
        <dbReference type="SAM" id="MobiDB-lite"/>
    </source>
</evidence>
<gene>
    <name evidence="5" type="ORF">OG442_12360</name>
</gene>
<dbReference type="PANTHER" id="PTHR43861">
    <property type="entry name" value="TRANS-ACONITATE 2-METHYLTRANSFERASE-RELATED"/>
    <property type="match status" value="1"/>
</dbReference>
<dbReference type="InterPro" id="IPR029063">
    <property type="entry name" value="SAM-dependent_MTases_sf"/>
</dbReference>
<dbReference type="GO" id="GO:0008168">
    <property type="term" value="F:methyltransferase activity"/>
    <property type="evidence" value="ECO:0007669"/>
    <property type="project" value="UniProtKB-KW"/>
</dbReference>
<dbReference type="GO" id="GO:0032259">
    <property type="term" value="P:methylation"/>
    <property type="evidence" value="ECO:0007669"/>
    <property type="project" value="UniProtKB-KW"/>
</dbReference>
<evidence type="ECO:0000259" key="4">
    <source>
        <dbReference type="Pfam" id="PF13649"/>
    </source>
</evidence>
<dbReference type="EMBL" id="CP109495">
    <property type="protein sequence ID" value="WUX52253.1"/>
    <property type="molecule type" value="Genomic_DNA"/>
</dbReference>
<keyword evidence="2" id="KW-0808">Transferase</keyword>
<dbReference type="Gene3D" id="3.40.50.150">
    <property type="entry name" value="Vaccinia Virus protein VP39"/>
    <property type="match status" value="1"/>
</dbReference>
<evidence type="ECO:0000313" key="6">
    <source>
        <dbReference type="Proteomes" id="UP001432209"/>
    </source>
</evidence>
<dbReference type="SUPFAM" id="SSF53335">
    <property type="entry name" value="S-adenosyl-L-methionine-dependent methyltransferases"/>
    <property type="match status" value="1"/>
</dbReference>
<dbReference type="RefSeq" id="WP_329075915.1">
    <property type="nucleotide sequence ID" value="NZ_CP109389.1"/>
</dbReference>
<organism evidence="5 6">
    <name type="scientific">Streptomyces niveus</name>
    <name type="common">Streptomyces spheroides</name>
    <dbReference type="NCBI Taxonomy" id="193462"/>
    <lineage>
        <taxon>Bacteria</taxon>
        <taxon>Bacillati</taxon>
        <taxon>Actinomycetota</taxon>
        <taxon>Actinomycetes</taxon>
        <taxon>Kitasatosporales</taxon>
        <taxon>Streptomycetaceae</taxon>
        <taxon>Streptomyces</taxon>
    </lineage>
</organism>
<proteinExistence type="predicted"/>
<dbReference type="InterPro" id="IPR041698">
    <property type="entry name" value="Methyltransf_25"/>
</dbReference>
<keyword evidence="6" id="KW-1185">Reference proteome</keyword>
<dbReference type="CDD" id="cd02440">
    <property type="entry name" value="AdoMet_MTases"/>
    <property type="match status" value="1"/>
</dbReference>
<sequence length="249" mass="27200">MVEPFFADPALASWYDALSPTHERADFAFYLPRLMSARSVLDVGCGTGSLLHLAREAGHQGRLCGLDPGAGMLEQARRRPELDIEWILGDLRSVSWEREFDFVVMTGHAFQVLLGDDELRAALAAVRAALTDGGQFGFETRDPLARAWESWTTETPVEVAAGAEASMRMTRQVRSVDGEIVVFTSTFDVPGESDPRHSDSTLRFLGADRLDMFLAEAGLAVDERYGDWAGGPPGEGSPEIITVARRTPA</sequence>